<proteinExistence type="predicted"/>
<reference evidence="1 2" key="1">
    <citation type="journal article" date="2016" name="Nat. Commun.">
        <title>Thousands of microbial genomes shed light on interconnected biogeochemical processes in an aquifer system.</title>
        <authorList>
            <person name="Anantharaman K."/>
            <person name="Brown C.T."/>
            <person name="Hug L.A."/>
            <person name="Sharon I."/>
            <person name="Castelle C.J."/>
            <person name="Probst A.J."/>
            <person name="Thomas B.C."/>
            <person name="Singh A."/>
            <person name="Wilkins M.J."/>
            <person name="Karaoz U."/>
            <person name="Brodie E.L."/>
            <person name="Williams K.H."/>
            <person name="Hubbard S.S."/>
            <person name="Banfield J.F."/>
        </authorList>
    </citation>
    <scope>NUCLEOTIDE SEQUENCE [LARGE SCALE GENOMIC DNA]</scope>
</reference>
<sequence length="143" mass="16592">MISRSLRIGIDGRGILKTIDGITRYSLNLIRSLSEIDSTNKYFIFKNSWRKKKIVDAPNFQEIEVDFPHLSMKSLFHFPFLIKHFNLDIFHSPFFIAPLWNVNNLIITVHVIEIDHLITQRAETIDGNGLANQRIRSQKVGCL</sequence>
<organism evidence="1 2">
    <name type="scientific">Candidatus Schekmanbacteria bacterium RBG_16_38_10</name>
    <dbReference type="NCBI Taxonomy" id="1817879"/>
    <lineage>
        <taxon>Bacteria</taxon>
        <taxon>Candidatus Schekmaniibacteriota</taxon>
    </lineage>
</organism>
<comment type="caution">
    <text evidence="1">The sequence shown here is derived from an EMBL/GenBank/DDBJ whole genome shotgun (WGS) entry which is preliminary data.</text>
</comment>
<evidence type="ECO:0008006" key="3">
    <source>
        <dbReference type="Google" id="ProtNLM"/>
    </source>
</evidence>
<evidence type="ECO:0000313" key="1">
    <source>
        <dbReference type="EMBL" id="OGL46343.1"/>
    </source>
</evidence>
<name>A0A1F7RXT9_9BACT</name>
<protein>
    <recommendedName>
        <fullName evidence="3">Glycosyltransferase subfamily 4-like N-terminal domain-containing protein</fullName>
    </recommendedName>
</protein>
<accession>A0A1F7RXT9</accession>
<evidence type="ECO:0000313" key="2">
    <source>
        <dbReference type="Proteomes" id="UP000178797"/>
    </source>
</evidence>
<dbReference type="EMBL" id="MGDE01000092">
    <property type="protein sequence ID" value="OGL46343.1"/>
    <property type="molecule type" value="Genomic_DNA"/>
</dbReference>
<dbReference type="AlphaFoldDB" id="A0A1F7RXT9"/>
<gene>
    <name evidence="1" type="ORF">A2W05_08370</name>
</gene>
<dbReference type="Proteomes" id="UP000178797">
    <property type="component" value="Unassembled WGS sequence"/>
</dbReference>